<evidence type="ECO:0000259" key="1">
    <source>
        <dbReference type="Pfam" id="PF18476"/>
    </source>
</evidence>
<organism evidence="2 3">
    <name type="scientific">Saccharothrix espanaensis (strain ATCC 51144 / DSM 44229 / JCM 9112 / NBRC 15066 / NRRL 15764)</name>
    <dbReference type="NCBI Taxonomy" id="1179773"/>
    <lineage>
        <taxon>Bacteria</taxon>
        <taxon>Bacillati</taxon>
        <taxon>Actinomycetota</taxon>
        <taxon>Actinomycetes</taxon>
        <taxon>Pseudonocardiales</taxon>
        <taxon>Pseudonocardiaceae</taxon>
        <taxon>Saccharothrix</taxon>
    </lineage>
</organism>
<keyword evidence="3" id="KW-1185">Reference proteome</keyword>
<name>K0JRW7_SACES</name>
<dbReference type="STRING" id="1179773.BN6_31150"/>
<dbReference type="PATRIC" id="fig|1179773.3.peg.3114"/>
<feature type="domain" description="PIN like" evidence="1">
    <location>
        <begin position="33"/>
        <end position="261"/>
    </location>
</feature>
<reference evidence="2 3" key="1">
    <citation type="journal article" date="2012" name="BMC Genomics">
        <title>Complete genome sequence of Saccharothrix espanaensis DSM 44229T and comparison to the other completely sequenced Pseudonocardiaceae.</title>
        <authorList>
            <person name="Strobel T."/>
            <person name="Al-Dilaimi A."/>
            <person name="Blom J."/>
            <person name="Gessner A."/>
            <person name="Kalinowski J."/>
            <person name="Luzhetska M."/>
            <person name="Puhler A."/>
            <person name="Szczepanowski R."/>
            <person name="Bechthold A."/>
            <person name="Ruckert C."/>
        </authorList>
    </citation>
    <scope>NUCLEOTIDE SEQUENCE [LARGE SCALE GENOMIC DNA]</scope>
    <source>
        <strain evidence="3">ATCC 51144 / DSM 44229 / JCM 9112 / NBRC 15066 / NRRL 15764</strain>
    </source>
</reference>
<dbReference type="EMBL" id="HE804045">
    <property type="protein sequence ID" value="CCH30420.1"/>
    <property type="molecule type" value="Genomic_DNA"/>
</dbReference>
<dbReference type="eggNOG" id="COG1196">
    <property type="taxonomic scope" value="Bacteria"/>
</dbReference>
<dbReference type="BioCyc" id="SESP1179773:BN6_RS15155-MONOMER"/>
<dbReference type="KEGG" id="sesp:BN6_31150"/>
<dbReference type="HOGENOM" id="CLU_645408_0_0_11"/>
<protein>
    <recommendedName>
        <fullName evidence="1">PIN like domain-containing protein</fullName>
    </recommendedName>
</protein>
<dbReference type="RefSeq" id="WP_015100532.1">
    <property type="nucleotide sequence ID" value="NC_019673.1"/>
</dbReference>
<sequence>MDEQPSMMGIYDEFPGHRVPADHELDGALGGALVVVDANVLLNLYRYNESTRDDLLGVLARLGDRLWVPHQVMREFWRSRLTVLSGRASAGDQLLDALGKQQRAAKNALDQWAKATAIPVPELDSLAERVRGLFADVEKAVRAHTPSSPAVVGKPADDPVLHSLESLLRGKVGGRPDDEEWQRLVAEGNRRVADDEPPGYLDSKKLGSELPEGAAGDYLVWSQAVQEAARRDADLLLVTGDEKEDWWWRHRSEFLGPRIELADEFAALGGRRLFMLRPADLLRRAKALEFEVASGSVADVDRVSRETQDRPLWTPRGVFALLSRLDAEGRVQADVIRAAAANGGRVDRDAVYRLGNFDPERNLTGFTKPTARITNDLQAVGLVAAGVEAALTPYYLSGVKADEFWIPDEMVAILAEDDTEEAPSV</sequence>
<dbReference type="Pfam" id="PF18476">
    <property type="entry name" value="PIN_8"/>
    <property type="match status" value="1"/>
</dbReference>
<evidence type="ECO:0000313" key="3">
    <source>
        <dbReference type="Proteomes" id="UP000006281"/>
    </source>
</evidence>
<accession>K0JRW7</accession>
<proteinExistence type="predicted"/>
<dbReference type="Proteomes" id="UP000006281">
    <property type="component" value="Chromosome"/>
</dbReference>
<dbReference type="AlphaFoldDB" id="K0JRW7"/>
<gene>
    <name evidence="2" type="ordered locus">BN6_31150</name>
</gene>
<dbReference type="InterPro" id="IPR041578">
    <property type="entry name" value="PIN_8"/>
</dbReference>
<evidence type="ECO:0000313" key="2">
    <source>
        <dbReference type="EMBL" id="CCH30420.1"/>
    </source>
</evidence>